<evidence type="ECO:0000256" key="1">
    <source>
        <dbReference type="SAM" id="Phobius"/>
    </source>
</evidence>
<dbReference type="Proteomes" id="UP000186228">
    <property type="component" value="Unassembled WGS sequence"/>
</dbReference>
<dbReference type="STRING" id="52131.GA0061100_1153"/>
<dbReference type="AlphaFoldDB" id="A0A1C3WBZ9"/>
<accession>A0A1C3WBZ9</accession>
<organism evidence="2 3">
    <name type="scientific">Rhizobium hainanense</name>
    <dbReference type="NCBI Taxonomy" id="52131"/>
    <lineage>
        <taxon>Bacteria</taxon>
        <taxon>Pseudomonadati</taxon>
        <taxon>Pseudomonadota</taxon>
        <taxon>Alphaproteobacteria</taxon>
        <taxon>Hyphomicrobiales</taxon>
        <taxon>Rhizobiaceae</taxon>
        <taxon>Rhizobium/Agrobacterium group</taxon>
        <taxon>Rhizobium</taxon>
    </lineage>
</organism>
<sequence length="53" mass="5744">MKPSGRPYGQAPASALRLRLEEGWQMSVGLYEYISLGVAVAGLVVAILQPRSR</sequence>
<feature type="transmembrane region" description="Helical" evidence="1">
    <location>
        <begin position="30"/>
        <end position="48"/>
    </location>
</feature>
<proteinExistence type="predicted"/>
<keyword evidence="1" id="KW-0472">Membrane</keyword>
<keyword evidence="1" id="KW-0812">Transmembrane</keyword>
<reference evidence="3" key="1">
    <citation type="submission" date="2016-08" db="EMBL/GenBank/DDBJ databases">
        <authorList>
            <person name="Varghese N."/>
            <person name="Submissions Spin"/>
        </authorList>
    </citation>
    <scope>NUCLEOTIDE SEQUENCE [LARGE SCALE GENOMIC DNA]</scope>
    <source>
        <strain evidence="3">CCBAU 57015</strain>
    </source>
</reference>
<dbReference type="EMBL" id="FMAC01000015">
    <property type="protein sequence ID" value="SCB37441.1"/>
    <property type="molecule type" value="Genomic_DNA"/>
</dbReference>
<evidence type="ECO:0000313" key="3">
    <source>
        <dbReference type="Proteomes" id="UP000186228"/>
    </source>
</evidence>
<keyword evidence="3" id="KW-1185">Reference proteome</keyword>
<evidence type="ECO:0000313" key="2">
    <source>
        <dbReference type="EMBL" id="SCB37441.1"/>
    </source>
</evidence>
<name>A0A1C3WBZ9_9HYPH</name>
<keyword evidence="1" id="KW-1133">Transmembrane helix</keyword>
<protein>
    <submittedName>
        <fullName evidence="2">Uncharacterized protein</fullName>
    </submittedName>
</protein>
<gene>
    <name evidence="2" type="ORF">GA0061100_1153</name>
</gene>